<dbReference type="Gene3D" id="3.40.640.10">
    <property type="entry name" value="Type I PLP-dependent aspartate aminotransferase-like (Major domain)"/>
    <property type="match status" value="1"/>
</dbReference>
<dbReference type="InterPro" id="IPR049704">
    <property type="entry name" value="Aminotrans_3_PPA_site"/>
</dbReference>
<evidence type="ECO:0000256" key="3">
    <source>
        <dbReference type="ARBA" id="ARBA00004173"/>
    </source>
</evidence>
<evidence type="ECO:0000313" key="15">
    <source>
        <dbReference type="Proteomes" id="UP000015453"/>
    </source>
</evidence>
<evidence type="ECO:0000256" key="1">
    <source>
        <dbReference type="ARBA" id="ARBA00001781"/>
    </source>
</evidence>
<dbReference type="PANTHER" id="PTHR45688:SF3">
    <property type="entry name" value="ALANINE--GLYOXYLATE AMINOTRANSFERASE 2, MITOCHONDRIAL"/>
    <property type="match status" value="1"/>
</dbReference>
<accession>S8BWU1</accession>
<evidence type="ECO:0000256" key="5">
    <source>
        <dbReference type="ARBA" id="ARBA00011881"/>
    </source>
</evidence>
<dbReference type="FunFam" id="3.40.640.10:FF:000004">
    <property type="entry name" value="Acetylornithine aminotransferase"/>
    <property type="match status" value="1"/>
</dbReference>
<dbReference type="GO" id="GO:0008453">
    <property type="term" value="F:alanine-glyoxylate transaminase activity"/>
    <property type="evidence" value="ECO:0007669"/>
    <property type="project" value="UniProtKB-EC"/>
</dbReference>
<dbReference type="GO" id="GO:0005739">
    <property type="term" value="C:mitochondrion"/>
    <property type="evidence" value="ECO:0007669"/>
    <property type="project" value="UniProtKB-SubCell"/>
</dbReference>
<dbReference type="SUPFAM" id="SSF53383">
    <property type="entry name" value="PLP-dependent transferases"/>
    <property type="match status" value="1"/>
</dbReference>
<proteinExistence type="inferred from homology"/>
<dbReference type="AlphaFoldDB" id="S8BWU1"/>
<protein>
    <recommendedName>
        <fullName evidence="6">alanine--glyoxylate transaminase</fullName>
        <ecNumber evidence="6">2.6.1.44</ecNumber>
    </recommendedName>
</protein>
<keyword evidence="7" id="KW-0032">Aminotransferase</keyword>
<comment type="cofactor">
    <cofactor evidence="2">
        <name>pyridoxal 5'-phosphate</name>
        <dbReference type="ChEBI" id="CHEBI:597326"/>
    </cofactor>
</comment>
<comment type="subunit">
    <text evidence="5">Homotetramer.</text>
</comment>
<keyword evidence="8" id="KW-0808">Transferase</keyword>
<comment type="catalytic activity">
    <reaction evidence="1">
        <text>glyoxylate + L-alanine = glycine + pyruvate</text>
        <dbReference type="Rhea" id="RHEA:24248"/>
        <dbReference type="ChEBI" id="CHEBI:15361"/>
        <dbReference type="ChEBI" id="CHEBI:36655"/>
        <dbReference type="ChEBI" id="CHEBI:57305"/>
        <dbReference type="ChEBI" id="CHEBI:57972"/>
        <dbReference type="EC" id="2.6.1.44"/>
    </reaction>
</comment>
<comment type="subcellular location">
    <subcellularLocation>
        <location evidence="3">Mitochondrion</location>
    </subcellularLocation>
</comment>
<dbReference type="GO" id="GO:0019481">
    <property type="term" value="P:L-alanine catabolic process, by transamination"/>
    <property type="evidence" value="ECO:0007669"/>
    <property type="project" value="TreeGrafter"/>
</dbReference>
<evidence type="ECO:0000256" key="10">
    <source>
        <dbReference type="ARBA" id="ARBA00022946"/>
    </source>
</evidence>
<keyword evidence="11" id="KW-0496">Mitochondrion</keyword>
<dbReference type="InterPro" id="IPR015424">
    <property type="entry name" value="PyrdxlP-dep_Trfase"/>
</dbReference>
<evidence type="ECO:0000256" key="12">
    <source>
        <dbReference type="ARBA" id="ARBA00023238"/>
    </source>
</evidence>
<evidence type="ECO:0000256" key="4">
    <source>
        <dbReference type="ARBA" id="ARBA00008954"/>
    </source>
</evidence>
<sequence length="472" mass="51531">MGWEKKKLLSLPAFSRRLFCSSNAAAAAFTGTSPPEIPPFDYQPKPYNGPMADQVLEKRKRYLGPSLFHYYQKPINIVQGKMQYLFDDKGRRYLDAFAGIVTVSCGHCHPEVLNAVMEQSKLLQHATTIYLHHAIADFAEALADKMPGNLKVVYFVNSGTEANELAMLMARLYSRNLGMIALRNAYHGGSANTTGLTALNTWKYPIPQGEIHHAVNPNPYRGVFGSDAKRYAEEVKDHIDHGTSGNVAGFIAETIQGVGGAVELAPGYLKLVYDIVRNAGGLCIADEVQSGFGRTGSHYWGFETQGVIPDIVTMAKGIGNGLPLGAVVTTPEIASALSQKIQFNTFGGNPVCSAGGLAVLKVLDKEKRQQHCEEVGAHLTHRLEVLKEKHDIIGDVRGRGLMVGVEFVSDRKDKTPAKTETALLFENLRELGILVGKGGLHGNVFRIKPPMCFSKDDADFLVDALDYSISRL</sequence>
<keyword evidence="9 13" id="KW-0663">Pyridoxal phosphate</keyword>
<dbReference type="PANTHER" id="PTHR45688">
    <property type="match status" value="1"/>
</dbReference>
<evidence type="ECO:0000256" key="7">
    <source>
        <dbReference type="ARBA" id="ARBA00022576"/>
    </source>
</evidence>
<gene>
    <name evidence="14" type="ORF">M569_15730</name>
</gene>
<evidence type="ECO:0000256" key="11">
    <source>
        <dbReference type="ARBA" id="ARBA00023128"/>
    </source>
</evidence>
<dbReference type="Gene3D" id="3.90.1150.10">
    <property type="entry name" value="Aspartate Aminotransferase, domain 1"/>
    <property type="match status" value="1"/>
</dbReference>
<dbReference type="GO" id="GO:0030170">
    <property type="term" value="F:pyridoxal phosphate binding"/>
    <property type="evidence" value="ECO:0007669"/>
    <property type="project" value="InterPro"/>
</dbReference>
<dbReference type="OrthoDB" id="10261433at2759"/>
<dbReference type="InterPro" id="IPR005814">
    <property type="entry name" value="Aminotrans_3"/>
</dbReference>
<name>S8BWU1_9LAMI</name>
<dbReference type="Pfam" id="PF00202">
    <property type="entry name" value="Aminotran_3"/>
    <property type="match status" value="1"/>
</dbReference>
<organism evidence="14 15">
    <name type="scientific">Genlisea aurea</name>
    <dbReference type="NCBI Taxonomy" id="192259"/>
    <lineage>
        <taxon>Eukaryota</taxon>
        <taxon>Viridiplantae</taxon>
        <taxon>Streptophyta</taxon>
        <taxon>Embryophyta</taxon>
        <taxon>Tracheophyta</taxon>
        <taxon>Spermatophyta</taxon>
        <taxon>Magnoliopsida</taxon>
        <taxon>eudicotyledons</taxon>
        <taxon>Gunneridae</taxon>
        <taxon>Pentapetalae</taxon>
        <taxon>asterids</taxon>
        <taxon>lamiids</taxon>
        <taxon>Lamiales</taxon>
        <taxon>Lentibulariaceae</taxon>
        <taxon>Genlisea</taxon>
    </lineage>
</organism>
<evidence type="ECO:0000256" key="2">
    <source>
        <dbReference type="ARBA" id="ARBA00001933"/>
    </source>
</evidence>
<keyword evidence="15" id="KW-1185">Reference proteome</keyword>
<dbReference type="GO" id="GO:0009436">
    <property type="term" value="P:glyoxylate catabolic process"/>
    <property type="evidence" value="ECO:0007669"/>
    <property type="project" value="TreeGrafter"/>
</dbReference>
<dbReference type="EC" id="2.6.1.44" evidence="6"/>
<comment type="similarity">
    <text evidence="4 13">Belongs to the class-III pyridoxal-phosphate-dependent aminotransferase family.</text>
</comment>
<evidence type="ECO:0000256" key="9">
    <source>
        <dbReference type="ARBA" id="ARBA00022898"/>
    </source>
</evidence>
<comment type="caution">
    <text evidence="14">The sequence shown here is derived from an EMBL/GenBank/DDBJ whole genome shotgun (WGS) entry which is preliminary data.</text>
</comment>
<reference evidence="14 15" key="1">
    <citation type="journal article" date="2013" name="BMC Genomics">
        <title>The miniature genome of a carnivorous plant Genlisea aurea contains a low number of genes and short non-coding sequences.</title>
        <authorList>
            <person name="Leushkin E.V."/>
            <person name="Sutormin R.A."/>
            <person name="Nabieva E.R."/>
            <person name="Penin A.A."/>
            <person name="Kondrashov A.S."/>
            <person name="Logacheva M.D."/>
        </authorList>
    </citation>
    <scope>NUCLEOTIDE SEQUENCE [LARGE SCALE GENOMIC DNA]</scope>
</reference>
<keyword evidence="12" id="KW-0601">Photorespiration</keyword>
<evidence type="ECO:0000256" key="8">
    <source>
        <dbReference type="ARBA" id="ARBA00022679"/>
    </source>
</evidence>
<dbReference type="InterPro" id="IPR015422">
    <property type="entry name" value="PyrdxlP-dep_Trfase_small"/>
</dbReference>
<dbReference type="InterPro" id="IPR015421">
    <property type="entry name" value="PyrdxlP-dep_Trfase_major"/>
</dbReference>
<dbReference type="CDD" id="cd00610">
    <property type="entry name" value="OAT_like"/>
    <property type="match status" value="1"/>
</dbReference>
<dbReference type="PIRSF" id="PIRSF000521">
    <property type="entry name" value="Transaminase_4ab_Lys_Orn"/>
    <property type="match status" value="1"/>
</dbReference>
<dbReference type="GO" id="GO:0009853">
    <property type="term" value="P:photorespiration"/>
    <property type="evidence" value="ECO:0007669"/>
    <property type="project" value="UniProtKB-KW"/>
</dbReference>
<dbReference type="PROSITE" id="PS00600">
    <property type="entry name" value="AA_TRANSFER_CLASS_3"/>
    <property type="match status" value="1"/>
</dbReference>
<keyword evidence="10" id="KW-0809">Transit peptide</keyword>
<evidence type="ECO:0000313" key="14">
    <source>
        <dbReference type="EMBL" id="EPS59075.1"/>
    </source>
</evidence>
<evidence type="ECO:0000256" key="13">
    <source>
        <dbReference type="RuleBase" id="RU003560"/>
    </source>
</evidence>
<dbReference type="EMBL" id="AUSU01008649">
    <property type="protein sequence ID" value="EPS59075.1"/>
    <property type="molecule type" value="Genomic_DNA"/>
</dbReference>
<dbReference type="Proteomes" id="UP000015453">
    <property type="component" value="Unassembled WGS sequence"/>
</dbReference>
<evidence type="ECO:0000256" key="6">
    <source>
        <dbReference type="ARBA" id="ARBA00013049"/>
    </source>
</evidence>